<accession>K3WX26</accession>
<feature type="region of interest" description="Disordered" evidence="1">
    <location>
        <begin position="1"/>
        <end position="62"/>
    </location>
</feature>
<feature type="compositionally biased region" description="Acidic residues" evidence="1">
    <location>
        <begin position="100"/>
        <end position="109"/>
    </location>
</feature>
<name>K3WX26_GLOUD</name>
<dbReference type="EMBL" id="GL376622">
    <property type="status" value="NOT_ANNOTATED_CDS"/>
    <property type="molecule type" value="Genomic_DNA"/>
</dbReference>
<feature type="compositionally biased region" description="Basic and acidic residues" evidence="1">
    <location>
        <begin position="43"/>
        <end position="53"/>
    </location>
</feature>
<evidence type="ECO:0000313" key="2">
    <source>
        <dbReference type="EnsemblProtists" id="PYU1_T009524"/>
    </source>
</evidence>
<dbReference type="Proteomes" id="UP000019132">
    <property type="component" value="Unassembled WGS sequence"/>
</dbReference>
<protein>
    <submittedName>
        <fullName evidence="2">Uncharacterized protein</fullName>
    </submittedName>
</protein>
<dbReference type="InParanoid" id="K3WX26"/>
<feature type="region of interest" description="Disordered" evidence="1">
    <location>
        <begin position="77"/>
        <end position="111"/>
    </location>
</feature>
<organism evidence="2 3">
    <name type="scientific">Globisporangium ultimum (strain ATCC 200006 / CBS 805.95 / DAOM BR144)</name>
    <name type="common">Pythium ultimum</name>
    <dbReference type="NCBI Taxonomy" id="431595"/>
    <lineage>
        <taxon>Eukaryota</taxon>
        <taxon>Sar</taxon>
        <taxon>Stramenopiles</taxon>
        <taxon>Oomycota</taxon>
        <taxon>Peronosporomycetes</taxon>
        <taxon>Pythiales</taxon>
        <taxon>Pythiaceae</taxon>
        <taxon>Globisporangium</taxon>
    </lineage>
</organism>
<reference evidence="3" key="1">
    <citation type="journal article" date="2010" name="Genome Biol.">
        <title>Genome sequence of the necrotrophic plant pathogen Pythium ultimum reveals original pathogenicity mechanisms and effector repertoire.</title>
        <authorList>
            <person name="Levesque C.A."/>
            <person name="Brouwer H."/>
            <person name="Cano L."/>
            <person name="Hamilton J.P."/>
            <person name="Holt C."/>
            <person name="Huitema E."/>
            <person name="Raffaele S."/>
            <person name="Robideau G.P."/>
            <person name="Thines M."/>
            <person name="Win J."/>
            <person name="Zerillo M.M."/>
            <person name="Beakes G.W."/>
            <person name="Boore J.L."/>
            <person name="Busam D."/>
            <person name="Dumas B."/>
            <person name="Ferriera S."/>
            <person name="Fuerstenberg S.I."/>
            <person name="Gachon C.M."/>
            <person name="Gaulin E."/>
            <person name="Govers F."/>
            <person name="Grenville-Briggs L."/>
            <person name="Horner N."/>
            <person name="Hostetler J."/>
            <person name="Jiang R.H."/>
            <person name="Johnson J."/>
            <person name="Krajaejun T."/>
            <person name="Lin H."/>
            <person name="Meijer H.J."/>
            <person name="Moore B."/>
            <person name="Morris P."/>
            <person name="Phuntmart V."/>
            <person name="Puiu D."/>
            <person name="Shetty J."/>
            <person name="Stajich J.E."/>
            <person name="Tripathy S."/>
            <person name="Wawra S."/>
            <person name="van West P."/>
            <person name="Whitty B.R."/>
            <person name="Coutinho P.M."/>
            <person name="Henrissat B."/>
            <person name="Martin F."/>
            <person name="Thomas P.D."/>
            <person name="Tyler B.M."/>
            <person name="De Vries R.P."/>
            <person name="Kamoun S."/>
            <person name="Yandell M."/>
            <person name="Tisserat N."/>
            <person name="Buell C.R."/>
        </authorList>
    </citation>
    <scope>NUCLEOTIDE SEQUENCE</scope>
    <source>
        <strain evidence="3">DAOM:BR144</strain>
    </source>
</reference>
<evidence type="ECO:0000256" key="1">
    <source>
        <dbReference type="SAM" id="MobiDB-lite"/>
    </source>
</evidence>
<dbReference type="VEuPathDB" id="FungiDB:PYU1_G009506"/>
<reference evidence="2" key="3">
    <citation type="submission" date="2015-02" db="UniProtKB">
        <authorList>
            <consortium name="EnsemblProtists"/>
        </authorList>
    </citation>
    <scope>IDENTIFICATION</scope>
    <source>
        <strain evidence="2">DAOM BR144</strain>
    </source>
</reference>
<dbReference type="HOGENOM" id="CLU_1144535_0_0_1"/>
<dbReference type="AlphaFoldDB" id="K3WX26"/>
<dbReference type="eggNOG" id="ENOG502SBFY">
    <property type="taxonomic scope" value="Eukaryota"/>
</dbReference>
<feature type="compositionally biased region" description="Low complexity" evidence="1">
    <location>
        <begin position="10"/>
        <end position="29"/>
    </location>
</feature>
<evidence type="ECO:0000313" key="3">
    <source>
        <dbReference type="Proteomes" id="UP000019132"/>
    </source>
</evidence>
<dbReference type="EnsemblProtists" id="PYU1_T009524">
    <property type="protein sequence ID" value="PYU1_T009524"/>
    <property type="gene ID" value="PYU1_G009506"/>
</dbReference>
<sequence length="243" mass="27566">MARHAALQNARSPSARSSSSEASVEATSRLLPPPPSPPQEEAESTRWEAHGDSNDTNMMTATPPSVAALAEQLQNLWRPKHAQEPTRKSQPRRIMHTVETESDDEDTGEVVDRQRTARVRSALVKIGSDEKDELLLHLLQQVDVYRTQLDEVATLGETIAAQLVHQQHELRVKHREQIASFEKQVHDAVYLHPRVAALEAQVETLEASNHDKDKKLHFAVQKLQRSRKREKELQSMQDPLWDI</sequence>
<keyword evidence="3" id="KW-1185">Reference proteome</keyword>
<reference evidence="3" key="2">
    <citation type="submission" date="2010-04" db="EMBL/GenBank/DDBJ databases">
        <authorList>
            <person name="Buell R."/>
            <person name="Hamilton J."/>
            <person name="Hostetler J."/>
        </authorList>
    </citation>
    <scope>NUCLEOTIDE SEQUENCE [LARGE SCALE GENOMIC DNA]</scope>
    <source>
        <strain evidence="3">DAOM:BR144</strain>
    </source>
</reference>
<proteinExistence type="predicted"/>